<feature type="domain" description="GUN4-like" evidence="1">
    <location>
        <begin position="202"/>
        <end position="327"/>
    </location>
</feature>
<dbReference type="InterPro" id="IPR009003">
    <property type="entry name" value="Peptidase_S1_PA"/>
</dbReference>
<dbReference type="GO" id="GO:0046906">
    <property type="term" value="F:tetrapyrrole binding"/>
    <property type="evidence" value="ECO:0007669"/>
    <property type="project" value="TreeGrafter"/>
</dbReference>
<evidence type="ECO:0000313" key="2">
    <source>
        <dbReference type="EMBL" id="ABG53887.1"/>
    </source>
</evidence>
<dbReference type="PANTHER" id="PTHR34800">
    <property type="entry name" value="TETRAPYRROLE-BINDING PROTEIN, CHLOROPLASTIC"/>
    <property type="match status" value="1"/>
</dbReference>
<sequence>MSNLEKSIVLITSASDNSRKADVIGTGFAFYRKDNYTYLLTCAHVVEDVGGKENVLVNDIPTEVLAIGDVKNFDLAVLGVKNLKVELFSLTSLSASENVKFWIAGHFLYGEEKKILLETVEGTLGKKRFVRQNNQTVAAWKLLINEGDRLRKGYSGAPVVDLKADRVFGITTDMEKDGREGLAISVEAMEKIWPQVPPVISDVIYDYDKLKKLLSEGKWQEADEETACCMLKVAGREEEGWLRVEDIEKFPCSDLRTIDQLWVKYSDGKFGFSVQKKIYQSLGGTKEYDEKVYCSFGDKVGWRQGRKWLSELQLTFSLDTHFVEHLPPKVVGVPRLPG</sequence>
<dbReference type="RefSeq" id="WP_011614181.1">
    <property type="nucleotide sequence ID" value="NC_008312.1"/>
</dbReference>
<dbReference type="InterPro" id="IPR043504">
    <property type="entry name" value="Peptidase_S1_PA_chymotrypsin"/>
</dbReference>
<dbReference type="KEGG" id="ter:Tery_4973"/>
<dbReference type="EMBL" id="CP000393">
    <property type="protein sequence ID" value="ABG53887.1"/>
    <property type="molecule type" value="Genomic_DNA"/>
</dbReference>
<evidence type="ECO:0000259" key="1">
    <source>
        <dbReference type="Pfam" id="PF05419"/>
    </source>
</evidence>
<dbReference type="OrthoDB" id="466389at2"/>
<dbReference type="CDD" id="cd16383">
    <property type="entry name" value="GUN4"/>
    <property type="match status" value="1"/>
</dbReference>
<dbReference type="SUPFAM" id="SSF50494">
    <property type="entry name" value="Trypsin-like serine proteases"/>
    <property type="match status" value="1"/>
</dbReference>
<proteinExistence type="predicted"/>
<dbReference type="eggNOG" id="COG0265">
    <property type="taxonomic scope" value="Bacteria"/>
</dbReference>
<name>Q10V37_TRIEI</name>
<dbReference type="SUPFAM" id="SSF140869">
    <property type="entry name" value="GUN4-like"/>
    <property type="match status" value="1"/>
</dbReference>
<accession>Q10V37</accession>
<organism evidence="2">
    <name type="scientific">Trichodesmium erythraeum (strain IMS101)</name>
    <dbReference type="NCBI Taxonomy" id="203124"/>
    <lineage>
        <taxon>Bacteria</taxon>
        <taxon>Bacillati</taxon>
        <taxon>Cyanobacteriota</taxon>
        <taxon>Cyanophyceae</taxon>
        <taxon>Oscillatoriophycideae</taxon>
        <taxon>Oscillatoriales</taxon>
        <taxon>Microcoleaceae</taxon>
        <taxon>Trichodesmium</taxon>
    </lineage>
</organism>
<dbReference type="Gene3D" id="2.40.10.10">
    <property type="entry name" value="Trypsin-like serine proteases"/>
    <property type="match status" value="1"/>
</dbReference>
<dbReference type="HOGENOM" id="CLU_821207_0_0_3"/>
<dbReference type="AlphaFoldDB" id="Q10V37"/>
<dbReference type="InterPro" id="IPR037215">
    <property type="entry name" value="GUN4-like_sf"/>
</dbReference>
<dbReference type="Pfam" id="PF13365">
    <property type="entry name" value="Trypsin_2"/>
    <property type="match status" value="1"/>
</dbReference>
<protein>
    <submittedName>
        <fullName evidence="2">GUN4-like</fullName>
    </submittedName>
</protein>
<dbReference type="STRING" id="203124.Tery_4973"/>
<reference evidence="2" key="1">
    <citation type="submission" date="2006-06" db="EMBL/GenBank/DDBJ databases">
        <title>Complete sequence of Trichodesmium erythraeum IMS101.</title>
        <authorList>
            <consortium name="US DOE Joint Genome Institute"/>
            <person name="Copeland A."/>
            <person name="Lucas S."/>
            <person name="Lapidus A."/>
            <person name="Barry K."/>
            <person name="Detter J.C."/>
            <person name="Glavina del Rio T."/>
            <person name="Hammon N."/>
            <person name="Israni S."/>
            <person name="Dalin E."/>
            <person name="Tice H."/>
            <person name="Pitluck S."/>
            <person name="Kiss H."/>
            <person name="Munk A.C."/>
            <person name="Brettin T."/>
            <person name="Bruce D."/>
            <person name="Han C."/>
            <person name="Tapia R."/>
            <person name="Gilna P."/>
            <person name="Schmutz J."/>
            <person name="Larimer F."/>
            <person name="Land M."/>
            <person name="Hauser L."/>
            <person name="Kyrpides N."/>
            <person name="Kim E."/>
            <person name="Richardson P."/>
        </authorList>
    </citation>
    <scope>NUCLEOTIDE SEQUENCE [LARGE SCALE GENOMIC DNA]</scope>
    <source>
        <strain evidence="2">IMS101</strain>
    </source>
</reference>
<dbReference type="Pfam" id="PF05419">
    <property type="entry name" value="GUN4"/>
    <property type="match status" value="1"/>
</dbReference>
<dbReference type="InterPro" id="IPR008629">
    <property type="entry name" value="GUN4-like"/>
</dbReference>
<dbReference type="Gene3D" id="1.25.40.620">
    <property type="match status" value="1"/>
</dbReference>
<dbReference type="PANTHER" id="PTHR34800:SF1">
    <property type="entry name" value="TETRAPYRROLE-BINDING PROTEIN, CHLOROPLASTIC"/>
    <property type="match status" value="1"/>
</dbReference>
<gene>
    <name evidence="2" type="ordered locus">Tery_4973</name>
</gene>
<dbReference type="Gene3D" id="1.10.10.1770">
    <property type="entry name" value="Gun4-like"/>
    <property type="match status" value="1"/>
</dbReference>